<evidence type="ECO:0000313" key="8">
    <source>
        <dbReference type="Proteomes" id="UP001590950"/>
    </source>
</evidence>
<evidence type="ECO:0000256" key="5">
    <source>
        <dbReference type="ARBA" id="ARBA00023136"/>
    </source>
</evidence>
<comment type="caution">
    <text evidence="7">The sequence shown here is derived from an EMBL/GenBank/DDBJ whole genome shotgun (WGS) entry which is preliminary data.</text>
</comment>
<evidence type="ECO:0000256" key="1">
    <source>
        <dbReference type="ARBA" id="ARBA00004141"/>
    </source>
</evidence>
<protein>
    <submittedName>
        <fullName evidence="7">Uncharacterized protein</fullName>
    </submittedName>
</protein>
<dbReference type="PROSITE" id="PS51257">
    <property type="entry name" value="PROKAR_LIPOPROTEIN"/>
    <property type="match status" value="1"/>
</dbReference>
<dbReference type="Gene3D" id="1.20.1740.10">
    <property type="entry name" value="Amino acid/polyamine transporter I"/>
    <property type="match status" value="1"/>
</dbReference>
<keyword evidence="4 6" id="KW-1133">Transmembrane helix</keyword>
<feature type="transmembrane region" description="Helical" evidence="6">
    <location>
        <begin position="134"/>
        <end position="154"/>
    </location>
</feature>
<feature type="transmembrane region" description="Helical" evidence="6">
    <location>
        <begin position="95"/>
        <end position="114"/>
    </location>
</feature>
<dbReference type="PANTHER" id="PTHR45649:SF4">
    <property type="entry name" value="TRANSPORTER, PUTATIVE (EUROFUNG)-RELATED"/>
    <property type="match status" value="1"/>
</dbReference>
<comment type="subcellular location">
    <subcellularLocation>
        <location evidence="1">Membrane</location>
        <topology evidence="1">Multi-pass membrane protein</topology>
    </subcellularLocation>
</comment>
<keyword evidence="3 6" id="KW-0812">Transmembrane</keyword>
<sequence>MTNVARECLGNTYLSGWFAVLLLISCVSVILLAHHCKMAAHSYVHGVSIEDNKTSPYNDNLEKGLPSQTVEVYDIGSGDTVNDVSDMRRLGKRRVFKRNFSFLSTFGFISIYMATWEYVLVSLSVGLLNGGFGGLFWVFIGTVICYSTVVASLAEMESMAPTSGGQYHWVSEFAPAEYQKIASYAAGKSPSSSASKIGTRSIRRLDVKFGLVVRRGERCLHRHHTCPKYDQCHQFELCFPELAVYANHACLFGCDNYIQHVGCKNITNARNDFLVRPHWRLYRSSGCSLGTRTEELSSSGIYRIYKQRRVEQHWDFVSGGPSDRTLQQSWVR</sequence>
<organism evidence="7 8">
    <name type="scientific">Stereocaulon virgatum</name>
    <dbReference type="NCBI Taxonomy" id="373712"/>
    <lineage>
        <taxon>Eukaryota</taxon>
        <taxon>Fungi</taxon>
        <taxon>Dikarya</taxon>
        <taxon>Ascomycota</taxon>
        <taxon>Pezizomycotina</taxon>
        <taxon>Lecanoromycetes</taxon>
        <taxon>OSLEUM clade</taxon>
        <taxon>Lecanoromycetidae</taxon>
        <taxon>Lecanorales</taxon>
        <taxon>Lecanorineae</taxon>
        <taxon>Stereocaulaceae</taxon>
        <taxon>Stereocaulon</taxon>
    </lineage>
</organism>
<reference evidence="7 8" key="1">
    <citation type="submission" date="2024-09" db="EMBL/GenBank/DDBJ databases">
        <title>Rethinking Asexuality: The Enigmatic Case of Functional Sexual Genes in Lepraria (Stereocaulaceae).</title>
        <authorList>
            <person name="Doellman M."/>
            <person name="Sun Y."/>
            <person name="Barcenas-Pena A."/>
            <person name="Lumbsch H.T."/>
            <person name="Grewe F."/>
        </authorList>
    </citation>
    <scope>NUCLEOTIDE SEQUENCE [LARGE SCALE GENOMIC DNA]</scope>
    <source>
        <strain evidence="7 8">Mercado 3170</strain>
    </source>
</reference>
<keyword evidence="2" id="KW-0813">Transport</keyword>
<name>A0ABR4ASG0_9LECA</name>
<dbReference type="EMBL" id="JBEFKJ010000004">
    <property type="protein sequence ID" value="KAL2046403.1"/>
    <property type="molecule type" value="Genomic_DNA"/>
</dbReference>
<evidence type="ECO:0000256" key="2">
    <source>
        <dbReference type="ARBA" id="ARBA00022448"/>
    </source>
</evidence>
<keyword evidence="5 6" id="KW-0472">Membrane</keyword>
<gene>
    <name evidence="7" type="ORF">N7G274_001850</name>
</gene>
<evidence type="ECO:0000256" key="3">
    <source>
        <dbReference type="ARBA" id="ARBA00022692"/>
    </source>
</evidence>
<feature type="transmembrane region" description="Helical" evidence="6">
    <location>
        <begin position="12"/>
        <end position="33"/>
    </location>
</feature>
<dbReference type="Proteomes" id="UP001590950">
    <property type="component" value="Unassembled WGS sequence"/>
</dbReference>
<evidence type="ECO:0000256" key="4">
    <source>
        <dbReference type="ARBA" id="ARBA00022989"/>
    </source>
</evidence>
<keyword evidence="8" id="KW-1185">Reference proteome</keyword>
<evidence type="ECO:0000256" key="6">
    <source>
        <dbReference type="SAM" id="Phobius"/>
    </source>
</evidence>
<dbReference type="PANTHER" id="PTHR45649">
    <property type="entry name" value="AMINO-ACID PERMEASE BAT1"/>
    <property type="match status" value="1"/>
</dbReference>
<evidence type="ECO:0000313" key="7">
    <source>
        <dbReference type="EMBL" id="KAL2046403.1"/>
    </source>
</evidence>
<accession>A0ABR4ASG0</accession>
<proteinExistence type="predicted"/>